<organism evidence="1 2">
    <name type="scientific">Rhizopogon vesiculosus</name>
    <dbReference type="NCBI Taxonomy" id="180088"/>
    <lineage>
        <taxon>Eukaryota</taxon>
        <taxon>Fungi</taxon>
        <taxon>Dikarya</taxon>
        <taxon>Basidiomycota</taxon>
        <taxon>Agaricomycotina</taxon>
        <taxon>Agaricomycetes</taxon>
        <taxon>Agaricomycetidae</taxon>
        <taxon>Boletales</taxon>
        <taxon>Suillineae</taxon>
        <taxon>Rhizopogonaceae</taxon>
        <taxon>Rhizopogon</taxon>
    </lineage>
</organism>
<dbReference type="EMBL" id="LVVM01006395">
    <property type="protein sequence ID" value="OJA08190.1"/>
    <property type="molecule type" value="Genomic_DNA"/>
</dbReference>
<dbReference type="Proteomes" id="UP000183567">
    <property type="component" value="Unassembled WGS sequence"/>
</dbReference>
<gene>
    <name evidence="1" type="ORF">AZE42_08607</name>
</gene>
<accession>A0A1J8PG32</accession>
<protein>
    <submittedName>
        <fullName evidence="1">Uncharacterized protein</fullName>
    </submittedName>
</protein>
<name>A0A1J8PG32_9AGAM</name>
<dbReference type="OrthoDB" id="2679540at2759"/>
<reference evidence="1 2" key="1">
    <citation type="submission" date="2016-03" db="EMBL/GenBank/DDBJ databases">
        <title>Comparative genomics of the ectomycorrhizal sister species Rhizopogon vinicolor and Rhizopogon vesiculosus (Basidiomycota: Boletales) reveals a divergence of the mating type B locus.</title>
        <authorList>
            <person name="Mujic A.B."/>
            <person name="Kuo A."/>
            <person name="Tritt A."/>
            <person name="Lipzen A."/>
            <person name="Chen C."/>
            <person name="Johnson J."/>
            <person name="Sharma A."/>
            <person name="Barry K."/>
            <person name="Grigoriev I.V."/>
            <person name="Spatafora J.W."/>
        </authorList>
    </citation>
    <scope>NUCLEOTIDE SEQUENCE [LARGE SCALE GENOMIC DNA]</scope>
    <source>
        <strain evidence="1 2">AM-OR11-056</strain>
    </source>
</reference>
<comment type="caution">
    <text evidence="1">The sequence shown here is derived from an EMBL/GenBank/DDBJ whole genome shotgun (WGS) entry which is preliminary data.</text>
</comment>
<evidence type="ECO:0000313" key="2">
    <source>
        <dbReference type="Proteomes" id="UP000183567"/>
    </source>
</evidence>
<dbReference type="AlphaFoldDB" id="A0A1J8PG32"/>
<evidence type="ECO:0000313" key="1">
    <source>
        <dbReference type="EMBL" id="OJA08190.1"/>
    </source>
</evidence>
<keyword evidence="2" id="KW-1185">Reference proteome</keyword>
<proteinExistence type="predicted"/>
<sequence length="66" mass="7401">MRPWPSPAFDVSSVFLGDMLSYQSDGSSYFPDGKQMIGRSLDKAIRRCDLQAGEEIEKARKDCIEA</sequence>